<proteinExistence type="predicted"/>
<dbReference type="InterPro" id="IPR052016">
    <property type="entry name" value="Bact_Sigma-Reg"/>
</dbReference>
<feature type="transmembrane region" description="Helical" evidence="3">
    <location>
        <begin position="76"/>
        <end position="95"/>
    </location>
</feature>
<dbReference type="SMART" id="SM00331">
    <property type="entry name" value="PP2C_SIG"/>
    <property type="match status" value="1"/>
</dbReference>
<evidence type="ECO:0000256" key="1">
    <source>
        <dbReference type="ARBA" id="ARBA00022801"/>
    </source>
</evidence>
<feature type="transmembrane region" description="Helical" evidence="3">
    <location>
        <begin position="102"/>
        <end position="120"/>
    </location>
</feature>
<evidence type="ECO:0000256" key="2">
    <source>
        <dbReference type="SAM" id="MobiDB-lite"/>
    </source>
</evidence>
<keyword evidence="3" id="KW-1133">Transmembrane helix</keyword>
<keyword evidence="3" id="KW-0812">Transmembrane</keyword>
<evidence type="ECO:0000259" key="4">
    <source>
        <dbReference type="SMART" id="SM00331"/>
    </source>
</evidence>
<feature type="region of interest" description="Disordered" evidence="2">
    <location>
        <begin position="1"/>
        <end position="24"/>
    </location>
</feature>
<dbReference type="InterPro" id="IPR001932">
    <property type="entry name" value="PPM-type_phosphatase-like_dom"/>
</dbReference>
<dbReference type="EC" id="3.1.3.16" evidence="5"/>
<gene>
    <name evidence="5" type="ORF">ACIQFM_26225</name>
</gene>
<feature type="domain" description="PPM-type phosphatase" evidence="4">
    <location>
        <begin position="154"/>
        <end position="374"/>
    </location>
</feature>
<dbReference type="InterPro" id="IPR036457">
    <property type="entry name" value="PPM-type-like_dom_sf"/>
</dbReference>
<organism evidence="5 6">
    <name type="scientific">Streptomyces ardesiacus</name>
    <dbReference type="NCBI Taxonomy" id="285564"/>
    <lineage>
        <taxon>Bacteria</taxon>
        <taxon>Bacillati</taxon>
        <taxon>Actinomycetota</taxon>
        <taxon>Actinomycetes</taxon>
        <taxon>Kitasatosporales</taxon>
        <taxon>Streptomycetaceae</taxon>
        <taxon>Streptomyces</taxon>
    </lineage>
</organism>
<evidence type="ECO:0000313" key="5">
    <source>
        <dbReference type="EMBL" id="MFJ6039744.1"/>
    </source>
</evidence>
<evidence type="ECO:0000256" key="3">
    <source>
        <dbReference type="SAM" id="Phobius"/>
    </source>
</evidence>
<keyword evidence="3" id="KW-0472">Membrane</keyword>
<dbReference type="RefSeq" id="WP_030402515.1">
    <property type="nucleotide sequence ID" value="NZ_CBDRFH010000025.1"/>
</dbReference>
<reference evidence="5 6" key="1">
    <citation type="submission" date="2024-10" db="EMBL/GenBank/DDBJ databases">
        <title>The Natural Products Discovery Center: Release of the First 8490 Sequenced Strains for Exploring Actinobacteria Biosynthetic Diversity.</title>
        <authorList>
            <person name="Kalkreuter E."/>
            <person name="Kautsar S.A."/>
            <person name="Yang D."/>
            <person name="Bader C.D."/>
            <person name="Teijaro C.N."/>
            <person name="Fluegel L."/>
            <person name="Davis C.M."/>
            <person name="Simpson J.R."/>
            <person name="Lauterbach L."/>
            <person name="Steele A.D."/>
            <person name="Gui C."/>
            <person name="Meng S."/>
            <person name="Li G."/>
            <person name="Viehrig K."/>
            <person name="Ye F."/>
            <person name="Su P."/>
            <person name="Kiefer A.F."/>
            <person name="Nichols A."/>
            <person name="Cepeda A.J."/>
            <person name="Yan W."/>
            <person name="Fan B."/>
            <person name="Jiang Y."/>
            <person name="Adhikari A."/>
            <person name="Zheng C.-J."/>
            <person name="Schuster L."/>
            <person name="Cowan T.M."/>
            <person name="Smanski M.J."/>
            <person name="Chevrette M.G."/>
            <person name="De Carvalho L.P.S."/>
            <person name="Shen B."/>
        </authorList>
    </citation>
    <scope>NUCLEOTIDE SEQUENCE [LARGE SCALE GENOMIC DNA]</scope>
    <source>
        <strain evidence="5 6">NPDC093086</strain>
    </source>
</reference>
<name>A0ABW8HG54_9ACTN</name>
<sequence>MFGSSRATPVPAQDRAERDDGATIRTPPTGAVVLVTVAATVLTLALGTLTGTAVLLLGLLVFLPAFAAALCTPRQTALVSAWVSVLVIVPVALSAERVADRVVLALFALGFGALAVYGSWVRITREGALVRLRSTAAAMQRQILRPLPLLTDDVLVDGVYEPVQQDKLVGGDIYDVAATPWGTRVLIGDVQGKGLAAIGMAIDVVGAFREAAHREPTVTALVDSLEAAVVRHNGYAEQRGEPERFVTAVVLAVDAGTEAQFVTCGHIPPYLLHDGAVTAVGRGTEHAPLGLADLVDEPRRVSWFPFPAGATLLLCTDGLTEARSPAGTFYPLETHLAGRIDITADRLTHALVEDVHTFTGGAQQDDLAVLAVRRSPRRVSGAPASAPPPEPASSA</sequence>
<dbReference type="PANTHER" id="PTHR43156">
    <property type="entry name" value="STAGE II SPORULATION PROTEIN E-RELATED"/>
    <property type="match status" value="1"/>
</dbReference>
<keyword evidence="1 5" id="KW-0378">Hydrolase</keyword>
<dbReference type="GO" id="GO:0004722">
    <property type="term" value="F:protein serine/threonine phosphatase activity"/>
    <property type="evidence" value="ECO:0007669"/>
    <property type="project" value="UniProtKB-EC"/>
</dbReference>
<dbReference type="Pfam" id="PF07228">
    <property type="entry name" value="SpoIIE"/>
    <property type="match status" value="1"/>
</dbReference>
<dbReference type="SUPFAM" id="SSF81606">
    <property type="entry name" value="PP2C-like"/>
    <property type="match status" value="1"/>
</dbReference>
<dbReference type="EMBL" id="JBIVPC010000015">
    <property type="protein sequence ID" value="MFJ6039744.1"/>
    <property type="molecule type" value="Genomic_DNA"/>
</dbReference>
<dbReference type="PANTHER" id="PTHR43156:SF2">
    <property type="entry name" value="STAGE II SPORULATION PROTEIN E"/>
    <property type="match status" value="1"/>
</dbReference>
<dbReference type="Proteomes" id="UP001617907">
    <property type="component" value="Unassembled WGS sequence"/>
</dbReference>
<evidence type="ECO:0000313" key="6">
    <source>
        <dbReference type="Proteomes" id="UP001617907"/>
    </source>
</evidence>
<accession>A0ABW8HG54</accession>
<protein>
    <submittedName>
        <fullName evidence="5">PP2C family protein-serine/threonine phosphatase</fullName>
        <ecNumber evidence="5">3.1.3.16</ecNumber>
    </submittedName>
</protein>
<dbReference type="Gene3D" id="3.60.40.10">
    <property type="entry name" value="PPM-type phosphatase domain"/>
    <property type="match status" value="1"/>
</dbReference>
<comment type="caution">
    <text evidence="5">The sequence shown here is derived from an EMBL/GenBank/DDBJ whole genome shotgun (WGS) entry which is preliminary data.</text>
</comment>
<keyword evidence="6" id="KW-1185">Reference proteome</keyword>